<dbReference type="GO" id="GO:0016887">
    <property type="term" value="F:ATP hydrolysis activity"/>
    <property type="evidence" value="ECO:0007669"/>
    <property type="project" value="UniProtKB-UniRule"/>
</dbReference>
<comment type="subcellular location">
    <subcellularLocation>
        <location evidence="15">Cell membrane</location>
        <topology evidence="15">Multi-pass membrane protein</topology>
        <orientation evidence="15">Cytoplasmic side</orientation>
    </subcellularLocation>
    <subcellularLocation>
        <location evidence="1">Membrane</location>
    </subcellularLocation>
</comment>
<feature type="region of interest" description="Disordered" evidence="17">
    <location>
        <begin position="1"/>
        <end position="37"/>
    </location>
</feature>
<dbReference type="InterPro" id="IPR003959">
    <property type="entry name" value="ATPase_AAA_core"/>
</dbReference>
<feature type="transmembrane region" description="Helical" evidence="15">
    <location>
        <begin position="148"/>
        <end position="169"/>
    </location>
</feature>
<evidence type="ECO:0000256" key="6">
    <source>
        <dbReference type="ARBA" id="ARBA00022723"/>
    </source>
</evidence>
<evidence type="ECO:0000256" key="5">
    <source>
        <dbReference type="ARBA" id="ARBA00022692"/>
    </source>
</evidence>
<comment type="cofactor">
    <cofactor evidence="15">
        <name>Zn(2+)</name>
        <dbReference type="ChEBI" id="CHEBI:29105"/>
    </cofactor>
    <text evidence="15">Binds 1 zinc ion per subunit.</text>
</comment>
<feature type="compositionally biased region" description="Pro residues" evidence="17">
    <location>
        <begin position="661"/>
        <end position="672"/>
    </location>
</feature>
<keyword evidence="4 15" id="KW-0645">Protease</keyword>
<evidence type="ECO:0000256" key="16">
    <source>
        <dbReference type="RuleBase" id="RU003651"/>
    </source>
</evidence>
<dbReference type="Gene3D" id="3.40.50.300">
    <property type="entry name" value="P-loop containing nucleotide triphosphate hydrolases"/>
    <property type="match status" value="1"/>
</dbReference>
<dbReference type="SUPFAM" id="SSF52540">
    <property type="entry name" value="P-loop containing nucleoside triphosphate hydrolases"/>
    <property type="match status" value="1"/>
</dbReference>
<keyword evidence="5 15" id="KW-0812">Transmembrane</keyword>
<dbReference type="FunFam" id="1.20.58.760:FF:000001">
    <property type="entry name" value="ATP-dependent zinc metalloprotease FtsH"/>
    <property type="match status" value="1"/>
</dbReference>
<comment type="subunit">
    <text evidence="15">Homohexamer.</text>
</comment>
<keyword evidence="13 15" id="KW-0472">Membrane</keyword>
<keyword evidence="10 15" id="KW-0067">ATP-binding</keyword>
<evidence type="ECO:0000256" key="11">
    <source>
        <dbReference type="ARBA" id="ARBA00022989"/>
    </source>
</evidence>
<keyword evidence="3 15" id="KW-1003">Cell membrane</keyword>
<evidence type="ECO:0000259" key="18">
    <source>
        <dbReference type="SMART" id="SM00382"/>
    </source>
</evidence>
<dbReference type="CDD" id="cd19501">
    <property type="entry name" value="RecA-like_FtsH"/>
    <property type="match status" value="1"/>
</dbReference>
<evidence type="ECO:0000256" key="1">
    <source>
        <dbReference type="ARBA" id="ARBA00004370"/>
    </source>
</evidence>
<name>A0A455SP18_9CHLR</name>
<dbReference type="SUPFAM" id="SSF140990">
    <property type="entry name" value="FtsH protease domain-like"/>
    <property type="match status" value="1"/>
</dbReference>
<dbReference type="InterPro" id="IPR027417">
    <property type="entry name" value="P-loop_NTPase"/>
</dbReference>
<proteinExistence type="inferred from homology"/>
<feature type="active site" evidence="15">
    <location>
        <position position="462"/>
    </location>
</feature>
<dbReference type="InterPro" id="IPR037219">
    <property type="entry name" value="Peptidase_M41-like"/>
</dbReference>
<evidence type="ECO:0000256" key="7">
    <source>
        <dbReference type="ARBA" id="ARBA00022741"/>
    </source>
</evidence>
<feature type="binding site" evidence="15">
    <location>
        <position position="465"/>
    </location>
    <ligand>
        <name>Zn(2+)</name>
        <dbReference type="ChEBI" id="CHEBI:29105"/>
        <note>catalytic</note>
    </ligand>
</feature>
<evidence type="ECO:0000256" key="4">
    <source>
        <dbReference type="ARBA" id="ARBA00022670"/>
    </source>
</evidence>
<feature type="binding site" evidence="15">
    <location>
        <begin position="241"/>
        <end position="248"/>
    </location>
    <ligand>
        <name>ATP</name>
        <dbReference type="ChEBI" id="CHEBI:30616"/>
    </ligand>
</feature>
<feature type="binding site" evidence="15">
    <location>
        <position position="461"/>
    </location>
    <ligand>
        <name>Zn(2+)</name>
        <dbReference type="ChEBI" id="CHEBI:29105"/>
        <note>catalytic</note>
    </ligand>
</feature>
<dbReference type="SMART" id="SM00382">
    <property type="entry name" value="AAA"/>
    <property type="match status" value="1"/>
</dbReference>
<dbReference type="Pfam" id="PF00004">
    <property type="entry name" value="AAA"/>
    <property type="match status" value="1"/>
</dbReference>
<protein>
    <recommendedName>
        <fullName evidence="15">ATP-dependent zinc metalloprotease FtsH</fullName>
        <ecNumber evidence="15">3.4.24.-</ecNumber>
    </recommendedName>
</protein>
<dbReference type="InterPro" id="IPR000642">
    <property type="entry name" value="Peptidase_M41"/>
</dbReference>
<dbReference type="GO" id="GO:0004222">
    <property type="term" value="F:metalloendopeptidase activity"/>
    <property type="evidence" value="ECO:0007669"/>
    <property type="project" value="InterPro"/>
</dbReference>
<dbReference type="InterPro" id="IPR011546">
    <property type="entry name" value="Pept_M41_FtsH_extracell"/>
</dbReference>
<dbReference type="Gene3D" id="1.10.8.60">
    <property type="match status" value="1"/>
</dbReference>
<dbReference type="GO" id="GO:0008270">
    <property type="term" value="F:zinc ion binding"/>
    <property type="evidence" value="ECO:0007669"/>
    <property type="project" value="UniProtKB-UniRule"/>
</dbReference>
<comment type="function">
    <text evidence="15">Acts as a processive, ATP-dependent zinc metallopeptidase for both cytoplasmic and membrane proteins. Plays a role in the quality control of integral membrane proteins.</text>
</comment>
<dbReference type="Pfam" id="PF01434">
    <property type="entry name" value="Peptidase_M41"/>
    <property type="match status" value="1"/>
</dbReference>
<evidence type="ECO:0000256" key="8">
    <source>
        <dbReference type="ARBA" id="ARBA00022801"/>
    </source>
</evidence>
<dbReference type="Gene3D" id="3.30.720.210">
    <property type="match status" value="1"/>
</dbReference>
<evidence type="ECO:0000256" key="17">
    <source>
        <dbReference type="SAM" id="MobiDB-lite"/>
    </source>
</evidence>
<evidence type="ECO:0000313" key="19">
    <source>
        <dbReference type="EMBL" id="BBH89400.1"/>
    </source>
</evidence>
<comment type="similarity">
    <text evidence="14 15">In the central section; belongs to the AAA ATPase family.</text>
</comment>
<dbReference type="GO" id="GO:0005886">
    <property type="term" value="C:plasma membrane"/>
    <property type="evidence" value="ECO:0007669"/>
    <property type="project" value="UniProtKB-SubCell"/>
</dbReference>
<dbReference type="FunFam" id="1.10.8.60:FF:000001">
    <property type="entry name" value="ATP-dependent zinc metalloprotease FtsH"/>
    <property type="match status" value="1"/>
</dbReference>
<feature type="binding site" evidence="15">
    <location>
        <position position="537"/>
    </location>
    <ligand>
        <name>Zn(2+)</name>
        <dbReference type="ChEBI" id="CHEBI:29105"/>
        <note>catalytic</note>
    </ligand>
</feature>
<dbReference type="PANTHER" id="PTHR23076:SF97">
    <property type="entry name" value="ATP-DEPENDENT ZINC METALLOPROTEASE YME1L1"/>
    <property type="match status" value="1"/>
</dbReference>
<evidence type="ECO:0000256" key="2">
    <source>
        <dbReference type="ARBA" id="ARBA00010044"/>
    </source>
</evidence>
<dbReference type="InterPro" id="IPR041569">
    <property type="entry name" value="AAA_lid_3"/>
</dbReference>
<dbReference type="Pfam" id="PF17862">
    <property type="entry name" value="AAA_lid_3"/>
    <property type="match status" value="1"/>
</dbReference>
<dbReference type="GO" id="GO:0030163">
    <property type="term" value="P:protein catabolic process"/>
    <property type="evidence" value="ECO:0007669"/>
    <property type="project" value="UniProtKB-UniRule"/>
</dbReference>
<organism evidence="19">
    <name type="scientific">Thermosporothrix sp. COM3</name>
    <dbReference type="NCBI Taxonomy" id="2490863"/>
    <lineage>
        <taxon>Bacteria</taxon>
        <taxon>Bacillati</taxon>
        <taxon>Chloroflexota</taxon>
        <taxon>Ktedonobacteria</taxon>
        <taxon>Ktedonobacterales</taxon>
        <taxon>Thermosporotrichaceae</taxon>
        <taxon>Thermosporothrix</taxon>
    </lineage>
</organism>
<dbReference type="AlphaFoldDB" id="A0A455SP18"/>
<reference evidence="19" key="1">
    <citation type="submission" date="2018-12" db="EMBL/GenBank/DDBJ databases">
        <title>Novel natural products biosynthetic potential of the class Ktedonobacteria.</title>
        <authorList>
            <person name="Zheng Y."/>
            <person name="Saitou A."/>
            <person name="Wang C.M."/>
            <person name="Toyoda A."/>
            <person name="Minakuchi Y."/>
            <person name="Sekiguchi Y."/>
            <person name="Ueda K."/>
            <person name="Takano H."/>
            <person name="Sakai Y."/>
            <person name="Yokota A."/>
            <person name="Yabe S."/>
        </authorList>
    </citation>
    <scope>NUCLEOTIDE SEQUENCE</scope>
    <source>
        <strain evidence="19">COM3</strain>
    </source>
</reference>
<comment type="similarity">
    <text evidence="2 15">In the C-terminal section; belongs to the peptidase M41 family.</text>
</comment>
<gene>
    <name evidence="19" type="primary">ftsH_4</name>
    <name evidence="15" type="synonym">ftsH</name>
    <name evidence="19" type="ORF">KTC_41510</name>
</gene>
<feature type="transmembrane region" description="Helical" evidence="15">
    <location>
        <begin position="41"/>
        <end position="61"/>
    </location>
</feature>
<evidence type="ECO:0000256" key="15">
    <source>
        <dbReference type="HAMAP-Rule" id="MF_01458"/>
    </source>
</evidence>
<keyword evidence="12 15" id="KW-0482">Metalloprotease</keyword>
<dbReference type="PROSITE" id="PS00674">
    <property type="entry name" value="AAA"/>
    <property type="match status" value="1"/>
</dbReference>
<dbReference type="InterPro" id="IPR005936">
    <property type="entry name" value="FtsH"/>
</dbReference>
<dbReference type="InterPro" id="IPR003960">
    <property type="entry name" value="ATPase_AAA_CS"/>
</dbReference>
<evidence type="ECO:0000256" key="3">
    <source>
        <dbReference type="ARBA" id="ARBA00022475"/>
    </source>
</evidence>
<dbReference type="GO" id="GO:0006508">
    <property type="term" value="P:proteolysis"/>
    <property type="evidence" value="ECO:0007669"/>
    <property type="project" value="UniProtKB-KW"/>
</dbReference>
<evidence type="ECO:0000256" key="10">
    <source>
        <dbReference type="ARBA" id="ARBA00022840"/>
    </source>
</evidence>
<feature type="domain" description="AAA+ ATPase" evidence="18">
    <location>
        <begin position="233"/>
        <end position="371"/>
    </location>
</feature>
<dbReference type="FunFam" id="3.40.50.300:FF:000001">
    <property type="entry name" value="ATP-dependent zinc metalloprotease FtsH"/>
    <property type="match status" value="1"/>
</dbReference>
<feature type="region of interest" description="Disordered" evidence="17">
    <location>
        <begin position="642"/>
        <end position="680"/>
    </location>
</feature>
<keyword evidence="7 15" id="KW-0547">Nucleotide-binding</keyword>
<dbReference type="NCBIfam" id="TIGR01241">
    <property type="entry name" value="FtsH_fam"/>
    <property type="match status" value="1"/>
</dbReference>
<evidence type="ECO:0000256" key="9">
    <source>
        <dbReference type="ARBA" id="ARBA00022833"/>
    </source>
</evidence>
<dbReference type="EC" id="3.4.24.-" evidence="15"/>
<keyword evidence="6 15" id="KW-0479">Metal-binding</keyword>
<evidence type="ECO:0000256" key="12">
    <source>
        <dbReference type="ARBA" id="ARBA00023049"/>
    </source>
</evidence>
<keyword evidence="9 15" id="KW-0862">Zinc</keyword>
<dbReference type="Gene3D" id="1.20.58.760">
    <property type="entry name" value="Peptidase M41"/>
    <property type="match status" value="1"/>
</dbReference>
<evidence type="ECO:0000256" key="14">
    <source>
        <dbReference type="ARBA" id="ARBA00061570"/>
    </source>
</evidence>
<dbReference type="HAMAP" id="MF_01458">
    <property type="entry name" value="FtsH"/>
    <property type="match status" value="1"/>
</dbReference>
<dbReference type="PANTHER" id="PTHR23076">
    <property type="entry name" value="METALLOPROTEASE M41 FTSH"/>
    <property type="match status" value="1"/>
</dbReference>
<dbReference type="InterPro" id="IPR003593">
    <property type="entry name" value="AAA+_ATPase"/>
</dbReference>
<accession>A0A455SP18</accession>
<sequence length="680" mass="75821">MDNKPDNNLWLQNSNDRQPMRPGPSGRPNGQNSNPPPSNRFNTWLLVLVLAMLALFLFNYFNTLGRNANSPRFEMDYSEFLQQVEQKNVESVTFQGDSEITGTFRNSYKNHKEFKTYQLPIRDPQLPDLLRKNNVTTFTYEPPPDNSLLINLLITVVPLIFLIGVSIYLSRRVSQGQQGIFNFGKSRAKLILEDRPSTTFADIAGVDEAKYELQEVVEFLKTPQKFQRLGGKIPRGVLLVGPPGTGKTLLARAVAGEAGVPFFSMSGSEFVEVLVGVGASRVRDLFDQAKKASPSIIFIDEIDAVGRQRGSSINTNDEREQTLNQLLVEMDGFDSRQAVVVLAATNRPEGLDQALLRPGRFDRRVTVDRPDWNGRMSILKIHTRNVPLASDVDLQAIARSTTGMVGADLANLVNEAALLAARRNQDLVTQRCFEDALDKILLGAERPLVLSDEDLQVTAYHEGGHALAALVTEGADPITKVTIVPRGQALGVTMATPFDDRYNYPKEYLLAQIVYALGGRAAEQAVFHRITTGAENDLQRVTMIARQMVTRWGMSERLGTVSFSERQSPFMGGDVGNPTDYSEETAQIIDEEISRIVSECYERTYQIMQQYRPTLDRIAEELRKQETIDAKVLHAICEETGAPLASTQKRPRVPQIATTVAPPPPPERPQPPEMEHQQTE</sequence>
<dbReference type="Pfam" id="PF06480">
    <property type="entry name" value="FtsH_ext"/>
    <property type="match status" value="1"/>
</dbReference>
<keyword evidence="8 15" id="KW-0378">Hydrolase</keyword>
<keyword evidence="11 15" id="KW-1133">Transmembrane helix</keyword>
<comment type="similarity">
    <text evidence="16">Belongs to the AAA ATPase family.</text>
</comment>
<dbReference type="GO" id="GO:0004176">
    <property type="term" value="F:ATP-dependent peptidase activity"/>
    <property type="evidence" value="ECO:0007669"/>
    <property type="project" value="InterPro"/>
</dbReference>
<dbReference type="GO" id="GO:0005524">
    <property type="term" value="F:ATP binding"/>
    <property type="evidence" value="ECO:0007669"/>
    <property type="project" value="UniProtKB-UniRule"/>
</dbReference>
<dbReference type="EMBL" id="AP019376">
    <property type="protein sequence ID" value="BBH89400.1"/>
    <property type="molecule type" value="Genomic_DNA"/>
</dbReference>
<evidence type="ECO:0000256" key="13">
    <source>
        <dbReference type="ARBA" id="ARBA00023136"/>
    </source>
</evidence>
<feature type="compositionally biased region" description="Low complexity" evidence="17">
    <location>
        <begin position="23"/>
        <end position="33"/>
    </location>
</feature>